<dbReference type="OrthoDB" id="10004862at2759"/>
<sequence>METSRHSTPHLFPTQKGLATTVSKYLLAGDDLADDMLARLRPRIPPNRPRRRKGFAQTGVHSNWMNNLFIPIEEKASKTHLNPCKPIVYLLDAIQPRDLARKTATDRTSYMHVPEIAQDSMGDREGVSEPKKVSGWEEIEERVEDDGHAARVVRALAHGQRIWVPFEGRAEA</sequence>
<evidence type="ECO:0000313" key="3">
    <source>
        <dbReference type="Proteomes" id="UP000799436"/>
    </source>
</evidence>
<protein>
    <submittedName>
        <fullName evidence="2">Uncharacterized protein</fullName>
    </submittedName>
</protein>
<evidence type="ECO:0000256" key="1">
    <source>
        <dbReference type="SAM" id="MobiDB-lite"/>
    </source>
</evidence>
<proteinExistence type="predicted"/>
<dbReference type="AlphaFoldDB" id="A0A6G1KYC2"/>
<dbReference type="EMBL" id="ML995899">
    <property type="protein sequence ID" value="KAF2765158.1"/>
    <property type="molecule type" value="Genomic_DNA"/>
</dbReference>
<evidence type="ECO:0000313" key="2">
    <source>
        <dbReference type="EMBL" id="KAF2765158.1"/>
    </source>
</evidence>
<reference evidence="2" key="1">
    <citation type="journal article" date="2020" name="Stud. Mycol.">
        <title>101 Dothideomycetes genomes: a test case for predicting lifestyles and emergence of pathogens.</title>
        <authorList>
            <person name="Haridas S."/>
            <person name="Albert R."/>
            <person name="Binder M."/>
            <person name="Bloem J."/>
            <person name="Labutti K."/>
            <person name="Salamov A."/>
            <person name="Andreopoulos B."/>
            <person name="Baker S."/>
            <person name="Barry K."/>
            <person name="Bills G."/>
            <person name="Bluhm B."/>
            <person name="Cannon C."/>
            <person name="Castanera R."/>
            <person name="Culley D."/>
            <person name="Daum C."/>
            <person name="Ezra D."/>
            <person name="Gonzalez J."/>
            <person name="Henrissat B."/>
            <person name="Kuo A."/>
            <person name="Liang C."/>
            <person name="Lipzen A."/>
            <person name="Lutzoni F."/>
            <person name="Magnuson J."/>
            <person name="Mondo S."/>
            <person name="Nolan M."/>
            <person name="Ohm R."/>
            <person name="Pangilinan J."/>
            <person name="Park H.-J."/>
            <person name="Ramirez L."/>
            <person name="Alfaro M."/>
            <person name="Sun H."/>
            <person name="Tritt A."/>
            <person name="Yoshinaga Y."/>
            <person name="Zwiers L.-H."/>
            <person name="Turgeon B."/>
            <person name="Goodwin S."/>
            <person name="Spatafora J."/>
            <person name="Crous P."/>
            <person name="Grigoriev I."/>
        </authorList>
    </citation>
    <scope>NUCLEOTIDE SEQUENCE</scope>
    <source>
        <strain evidence="2">CBS 116005</strain>
    </source>
</reference>
<gene>
    <name evidence="2" type="ORF">EJ03DRAFT_355100</name>
</gene>
<dbReference type="Proteomes" id="UP000799436">
    <property type="component" value="Unassembled WGS sequence"/>
</dbReference>
<keyword evidence="3" id="KW-1185">Reference proteome</keyword>
<feature type="region of interest" description="Disordered" evidence="1">
    <location>
        <begin position="121"/>
        <end position="140"/>
    </location>
</feature>
<organism evidence="2 3">
    <name type="scientific">Teratosphaeria nubilosa</name>
    <dbReference type="NCBI Taxonomy" id="161662"/>
    <lineage>
        <taxon>Eukaryota</taxon>
        <taxon>Fungi</taxon>
        <taxon>Dikarya</taxon>
        <taxon>Ascomycota</taxon>
        <taxon>Pezizomycotina</taxon>
        <taxon>Dothideomycetes</taxon>
        <taxon>Dothideomycetidae</taxon>
        <taxon>Mycosphaerellales</taxon>
        <taxon>Teratosphaeriaceae</taxon>
        <taxon>Teratosphaeria</taxon>
    </lineage>
</organism>
<feature type="compositionally biased region" description="Basic and acidic residues" evidence="1">
    <location>
        <begin position="121"/>
        <end position="135"/>
    </location>
</feature>
<name>A0A6G1KYC2_9PEZI</name>
<accession>A0A6G1KYC2</accession>